<reference evidence="1 2" key="1">
    <citation type="submission" date="2023-05" db="EMBL/GenBank/DDBJ databases">
        <authorList>
            <person name="Zhang X."/>
        </authorList>
    </citation>
    <scope>NUCLEOTIDE SEQUENCE [LARGE SCALE GENOMIC DNA]</scope>
    <source>
        <strain evidence="1 2">DM2B3-1</strain>
    </source>
</reference>
<keyword evidence="2" id="KW-1185">Reference proteome</keyword>
<organism evidence="1 2">
    <name type="scientific">Xanthocytophaga flava</name>
    <dbReference type="NCBI Taxonomy" id="3048013"/>
    <lineage>
        <taxon>Bacteria</taxon>
        <taxon>Pseudomonadati</taxon>
        <taxon>Bacteroidota</taxon>
        <taxon>Cytophagia</taxon>
        <taxon>Cytophagales</taxon>
        <taxon>Rhodocytophagaceae</taxon>
        <taxon>Xanthocytophaga</taxon>
    </lineage>
</organism>
<dbReference type="EMBL" id="JASJOT010000034">
    <property type="protein sequence ID" value="MDJ1497576.1"/>
    <property type="molecule type" value="Genomic_DNA"/>
</dbReference>
<evidence type="ECO:0000313" key="1">
    <source>
        <dbReference type="EMBL" id="MDJ1497576.1"/>
    </source>
</evidence>
<dbReference type="Proteomes" id="UP001228581">
    <property type="component" value="Unassembled WGS sequence"/>
</dbReference>
<gene>
    <name evidence="1" type="ORF">QNI19_31850</name>
</gene>
<comment type="caution">
    <text evidence="1">The sequence shown here is derived from an EMBL/GenBank/DDBJ whole genome shotgun (WGS) entry which is preliminary data.</text>
</comment>
<protein>
    <submittedName>
        <fullName evidence="1">Uncharacterized protein</fullName>
    </submittedName>
</protein>
<name>A0ABT7CV87_9BACT</name>
<proteinExistence type="predicted"/>
<evidence type="ECO:0000313" key="2">
    <source>
        <dbReference type="Proteomes" id="UP001228581"/>
    </source>
</evidence>
<dbReference type="RefSeq" id="WP_314003242.1">
    <property type="nucleotide sequence ID" value="NZ_JASJOT010000034.1"/>
</dbReference>
<sequence>MITLDEYKQLSFEEKAQVTSAGEYLIGRYLTENHAIALYSVFDFYVEVQYDKRRERIIDFIAFKCTNYAMLETFLRQIRLKDLV</sequence>
<accession>A0ABT7CV87</accession>